<feature type="compositionally biased region" description="Pro residues" evidence="1">
    <location>
        <begin position="555"/>
        <end position="564"/>
    </location>
</feature>
<feature type="transmembrane region" description="Helical" evidence="2">
    <location>
        <begin position="67"/>
        <end position="85"/>
    </location>
</feature>
<name>A0ABU7KQT8_9ACTN</name>
<comment type="caution">
    <text evidence="3">The sequence shown here is derived from an EMBL/GenBank/DDBJ whole genome shotgun (WGS) entry which is preliminary data.</text>
</comment>
<accession>A0ABU7KQT8</accession>
<feature type="region of interest" description="Disordered" evidence="1">
    <location>
        <begin position="531"/>
        <end position="608"/>
    </location>
</feature>
<dbReference type="Gene3D" id="3.40.50.300">
    <property type="entry name" value="P-loop containing nucleotide triphosphate hydrolases"/>
    <property type="match status" value="1"/>
</dbReference>
<keyword evidence="2" id="KW-0472">Membrane</keyword>
<feature type="transmembrane region" description="Helical" evidence="2">
    <location>
        <begin position="41"/>
        <end position="60"/>
    </location>
</feature>
<gene>
    <name evidence="3" type="ORF">Q8A49_14245</name>
</gene>
<keyword evidence="2" id="KW-1133">Transmembrane helix</keyword>
<evidence type="ECO:0008006" key="5">
    <source>
        <dbReference type="Google" id="ProtNLM"/>
    </source>
</evidence>
<dbReference type="EMBL" id="JAUUCC010000033">
    <property type="protein sequence ID" value="MEE2051656.1"/>
    <property type="molecule type" value="Genomic_DNA"/>
</dbReference>
<evidence type="ECO:0000256" key="2">
    <source>
        <dbReference type="SAM" id="Phobius"/>
    </source>
</evidence>
<sequence>MGKKKQKKTVEWGHYGPISGPFTAACTSLAVAGWGDVVGLSPWYAVAGAGACGLLTLAMDVKRKLPVFARVTHLGAWVFHGWWTWGALAASTPYSVDGIATLATGTAVAVVAAQAASVHTENVREHLALVAEEERKDGIAGEWISRISRVCNIKGVKVPGIDPWKRPVPGSPGETRETGYSLTVELPSGGYRWTDISSKRLELVSDANLTTGCGIEVRAGGTAREVIIDITTVNVLAEDLPLPGDFDKATFYDPIRFGITPDGQYAEVSLKWASGILIGQKRSGKSNQLVTLMSQILACDDVLIWGIDFKGGGVFKPYLKPWLTGEVDRPAIDWVATDEQEAIRMLDMAIAGIPARVIGYDELMDSEDDDKVPSSHQVPHILFITDETNNMPRSIKDRLVAVSNVGGGASVSTLVCALRAVDAGGNGLPIELNAQARVKMSMQVDGDQELAYLFNWGKAPRCEEIPGVGFGVYGEEGGIPRLFKGFRAKPSAAKDAAVKTADRRPVLDEVTRNVQVDGEYDSRWERAKATWLAGKQAPQRAATGASQGASADPFRPTPGGPTPDPSRAGDVAEEAARKAFADAGLPYPGDAPQEPQPPSDDGFDGIASDTLSDLQVPRLLTVGRDMAAEEGLVPMADLAARFGLTSQRLGKLLRQVGVEPRQSPWRGARAYEQEAFVLVIEGIRSGHLAAPDEVWAASPVE</sequence>
<evidence type="ECO:0000313" key="4">
    <source>
        <dbReference type="Proteomes" id="UP001348641"/>
    </source>
</evidence>
<reference evidence="3 4" key="1">
    <citation type="submission" date="2023-07" db="EMBL/GenBank/DDBJ databases">
        <authorList>
            <person name="Girao M."/>
            <person name="Carvalho M.F."/>
        </authorList>
    </citation>
    <scope>NUCLEOTIDE SEQUENCE [LARGE SCALE GENOMIC DNA]</scope>
    <source>
        <strain evidence="3 4">66/93</strain>
    </source>
</reference>
<organism evidence="3 4">
    <name type="scientific">Nocardiopsis tropica</name>
    <dbReference type="NCBI Taxonomy" id="109330"/>
    <lineage>
        <taxon>Bacteria</taxon>
        <taxon>Bacillati</taxon>
        <taxon>Actinomycetota</taxon>
        <taxon>Actinomycetes</taxon>
        <taxon>Streptosporangiales</taxon>
        <taxon>Nocardiopsidaceae</taxon>
        <taxon>Nocardiopsis</taxon>
    </lineage>
</organism>
<evidence type="ECO:0000313" key="3">
    <source>
        <dbReference type="EMBL" id="MEE2051656.1"/>
    </source>
</evidence>
<evidence type="ECO:0000256" key="1">
    <source>
        <dbReference type="SAM" id="MobiDB-lite"/>
    </source>
</evidence>
<protein>
    <recommendedName>
        <fullName evidence="5">FtsK domain-containing protein</fullName>
    </recommendedName>
</protein>
<dbReference type="InterPro" id="IPR027417">
    <property type="entry name" value="P-loop_NTPase"/>
</dbReference>
<proteinExistence type="predicted"/>
<dbReference type="Proteomes" id="UP001348641">
    <property type="component" value="Unassembled WGS sequence"/>
</dbReference>
<feature type="transmembrane region" description="Helical" evidence="2">
    <location>
        <begin position="12"/>
        <end position="35"/>
    </location>
</feature>
<dbReference type="PROSITE" id="PS51257">
    <property type="entry name" value="PROKAR_LIPOPROTEIN"/>
    <property type="match status" value="1"/>
</dbReference>
<keyword evidence="2" id="KW-0812">Transmembrane</keyword>
<dbReference type="RefSeq" id="WP_330158718.1">
    <property type="nucleotide sequence ID" value="NZ_BAAAJA010000041.1"/>
</dbReference>